<feature type="region of interest" description="Disordered" evidence="7">
    <location>
        <begin position="346"/>
        <end position="365"/>
    </location>
</feature>
<keyword evidence="10" id="KW-1185">Reference proteome</keyword>
<evidence type="ECO:0000256" key="7">
    <source>
        <dbReference type="SAM" id="MobiDB-lite"/>
    </source>
</evidence>
<dbReference type="GO" id="GO:0005829">
    <property type="term" value="C:cytosol"/>
    <property type="evidence" value="ECO:0007669"/>
    <property type="project" value="TreeGrafter"/>
</dbReference>
<evidence type="ECO:0000256" key="1">
    <source>
        <dbReference type="ARBA" id="ARBA00008384"/>
    </source>
</evidence>
<evidence type="ECO:0000256" key="3">
    <source>
        <dbReference type="ARBA" id="ARBA00023306"/>
    </source>
</evidence>
<comment type="similarity">
    <text evidence="1">Belongs to the ataxin-10 family.</text>
</comment>
<evidence type="ECO:0000313" key="9">
    <source>
        <dbReference type="EMBL" id="KAF7370859.1"/>
    </source>
</evidence>
<protein>
    <recommendedName>
        <fullName evidence="5">Ataxin-10 homolog</fullName>
    </recommendedName>
    <alternativeName>
        <fullName evidence="6">Copper transport protein 86</fullName>
    </alternativeName>
</protein>
<keyword evidence="3" id="KW-0131">Cell cycle</keyword>
<dbReference type="InterPro" id="IPR011989">
    <property type="entry name" value="ARM-like"/>
</dbReference>
<keyword evidence="2" id="KW-0132">Cell division</keyword>
<evidence type="ECO:0000256" key="4">
    <source>
        <dbReference type="ARBA" id="ARBA00044746"/>
    </source>
</evidence>
<dbReference type="Pfam" id="PF09759">
    <property type="entry name" value="Atx10homo_assoc"/>
    <property type="match status" value="1"/>
</dbReference>
<comment type="caution">
    <text evidence="9">The sequence shown here is derived from an EMBL/GenBank/DDBJ whole genome shotgun (WGS) entry which is preliminary data.</text>
</comment>
<feature type="domain" description="Ataxin-10" evidence="8">
    <location>
        <begin position="479"/>
        <end position="556"/>
    </location>
</feature>
<dbReference type="InterPro" id="IPR051374">
    <property type="entry name" value="Ataxin-10/CTR86_families"/>
</dbReference>
<dbReference type="PANTHER" id="PTHR13255">
    <property type="entry name" value="ATAXIN-10"/>
    <property type="match status" value="1"/>
</dbReference>
<dbReference type="Proteomes" id="UP000623467">
    <property type="component" value="Unassembled WGS sequence"/>
</dbReference>
<reference evidence="9" key="1">
    <citation type="submission" date="2020-05" db="EMBL/GenBank/DDBJ databases">
        <title>Mycena genomes resolve the evolution of fungal bioluminescence.</title>
        <authorList>
            <person name="Tsai I.J."/>
        </authorList>
    </citation>
    <scope>NUCLEOTIDE SEQUENCE</scope>
    <source>
        <strain evidence="9">160909Yilan</strain>
    </source>
</reference>
<dbReference type="GO" id="GO:0051301">
    <property type="term" value="P:cell division"/>
    <property type="evidence" value="ECO:0007669"/>
    <property type="project" value="UniProtKB-KW"/>
</dbReference>
<gene>
    <name evidence="9" type="ORF">MSAN_00719600</name>
</gene>
<organism evidence="9 10">
    <name type="scientific">Mycena sanguinolenta</name>
    <dbReference type="NCBI Taxonomy" id="230812"/>
    <lineage>
        <taxon>Eukaryota</taxon>
        <taxon>Fungi</taxon>
        <taxon>Dikarya</taxon>
        <taxon>Basidiomycota</taxon>
        <taxon>Agaricomycotina</taxon>
        <taxon>Agaricomycetes</taxon>
        <taxon>Agaricomycetidae</taxon>
        <taxon>Agaricales</taxon>
        <taxon>Marasmiineae</taxon>
        <taxon>Mycenaceae</taxon>
        <taxon>Mycena</taxon>
    </lineage>
</organism>
<dbReference type="EMBL" id="JACAZH010000004">
    <property type="protein sequence ID" value="KAF7370859.1"/>
    <property type="molecule type" value="Genomic_DNA"/>
</dbReference>
<dbReference type="AlphaFoldDB" id="A0A8H6Z4N0"/>
<evidence type="ECO:0000256" key="2">
    <source>
        <dbReference type="ARBA" id="ARBA00022618"/>
    </source>
</evidence>
<comment type="function">
    <text evidence="4">May play a role in the regulation of cytokinesis.</text>
</comment>
<dbReference type="SUPFAM" id="SSF48371">
    <property type="entry name" value="ARM repeat"/>
    <property type="match status" value="1"/>
</dbReference>
<proteinExistence type="inferred from homology"/>
<evidence type="ECO:0000259" key="8">
    <source>
        <dbReference type="Pfam" id="PF09759"/>
    </source>
</evidence>
<dbReference type="PANTHER" id="PTHR13255:SF0">
    <property type="entry name" value="ATAXIN-10"/>
    <property type="match status" value="1"/>
</dbReference>
<dbReference type="Gene3D" id="1.25.10.10">
    <property type="entry name" value="Leucine-rich Repeat Variant"/>
    <property type="match status" value="1"/>
</dbReference>
<feature type="compositionally biased region" description="Polar residues" evidence="7">
    <location>
        <begin position="346"/>
        <end position="357"/>
    </location>
</feature>
<dbReference type="InterPro" id="IPR019156">
    <property type="entry name" value="Ataxin-10_domain"/>
</dbReference>
<evidence type="ECO:0000256" key="6">
    <source>
        <dbReference type="ARBA" id="ARBA00044805"/>
    </source>
</evidence>
<name>A0A8H6Z4N0_9AGAR</name>
<evidence type="ECO:0000313" key="10">
    <source>
        <dbReference type="Proteomes" id="UP000623467"/>
    </source>
</evidence>
<accession>A0A8H6Z4N0</accession>
<evidence type="ECO:0000256" key="5">
    <source>
        <dbReference type="ARBA" id="ARBA00044801"/>
    </source>
</evidence>
<dbReference type="OrthoDB" id="379794at2759"/>
<sequence>MSTSVLIAPFALACATFDITSPESVISVAAILEPITAKLTESKDQREKLTENDMLWADLRKLWRDLSRAQLTFWDNDDSDDETDSQAEKTRQQGLRTLCANLGRFTRNIVAGVPRNQKKAFENEPSIRRLLHYYTSWSFAQDEDAILVARVLSQALANLITGNDVLVSTLWTTYMNLPEDQVVVIRLLSSSDPRTLVAALVLILNCIDGSRTRIKMLTRTVTGVRICISLLDSMVQLYDADDASEGARAFDLGYEIFSRIMAVDLVPSLFSRLSMQGEIITPHQTTLLKLIDSYLQAARMSAIPTTPHGTPLYAKLRPMLAKAFFSLSAYAQQSIRDSLGLSSSNAVPSAQAPTPQGKSDAARAAAFEPPSSLDVMLPKVSEALVLVTQCIVTITLESVDMDAHAAVMEQNSQDFFNEASFADQGIVESLTELLRLLHLFLPRINFGKPVRADGKAALPTHTQPLEVGDGTDSTGFAYLKRDLVRLLGILCYGIKAVQDRARLCGSIEVVMNLCVVDERNPYLREHAIFTLHNLLEGNPENQAVVEAVKPSGKWDEDGIWQET</sequence>
<dbReference type="InterPro" id="IPR016024">
    <property type="entry name" value="ARM-type_fold"/>
</dbReference>